<keyword evidence="2" id="KW-0488">Methylation</keyword>
<dbReference type="InterPro" id="IPR004090">
    <property type="entry name" value="Chemotax_Me-accpt_rcpt"/>
</dbReference>
<dbReference type="SMART" id="SM00283">
    <property type="entry name" value="MA"/>
    <property type="match status" value="1"/>
</dbReference>
<feature type="domain" description="Globin" evidence="7">
    <location>
        <begin position="52"/>
        <end position="187"/>
    </location>
</feature>
<dbReference type="InterPro" id="IPR003660">
    <property type="entry name" value="HAMP_dom"/>
</dbReference>
<dbReference type="GO" id="GO:0019825">
    <property type="term" value="F:oxygen binding"/>
    <property type="evidence" value="ECO:0007669"/>
    <property type="project" value="InterPro"/>
</dbReference>
<dbReference type="GO" id="GO:0007165">
    <property type="term" value="P:signal transduction"/>
    <property type="evidence" value="ECO:0007669"/>
    <property type="project" value="UniProtKB-KW"/>
</dbReference>
<dbReference type="Proteomes" id="UP000235162">
    <property type="component" value="Unassembled WGS sequence"/>
</dbReference>
<name>A0AAP8ME39_9GAMM</name>
<dbReference type="Gene3D" id="3.30.450.20">
    <property type="entry name" value="PAS domain"/>
    <property type="match status" value="4"/>
</dbReference>
<dbReference type="FunFam" id="1.10.287.950:FF:000001">
    <property type="entry name" value="Methyl-accepting chemotaxis sensory transducer"/>
    <property type="match status" value="1"/>
</dbReference>
<dbReference type="EMBL" id="PKUR01000002">
    <property type="protein sequence ID" value="PLW86112.1"/>
    <property type="molecule type" value="Genomic_DNA"/>
</dbReference>
<comment type="subcellular location">
    <subcellularLocation>
        <location evidence="1">Membrane</location>
    </subcellularLocation>
</comment>
<dbReference type="GO" id="GO:0005886">
    <property type="term" value="C:plasma membrane"/>
    <property type="evidence" value="ECO:0007669"/>
    <property type="project" value="TreeGrafter"/>
</dbReference>
<dbReference type="InterPro" id="IPR009050">
    <property type="entry name" value="Globin-like_sf"/>
</dbReference>
<keyword evidence="10" id="KW-1185">Reference proteome</keyword>
<dbReference type="InterPro" id="IPR004089">
    <property type="entry name" value="MCPsignal_dom"/>
</dbReference>
<feature type="domain" description="Methyl-accepting transducer" evidence="8">
    <location>
        <begin position="805"/>
        <end position="1034"/>
    </location>
</feature>
<protein>
    <submittedName>
        <fullName evidence="9">PAS domain-containing protein</fullName>
    </submittedName>
</protein>
<dbReference type="PANTHER" id="PTHR43531">
    <property type="entry name" value="PROTEIN ICFG"/>
    <property type="match status" value="1"/>
</dbReference>
<dbReference type="SMART" id="SM00091">
    <property type="entry name" value="PAS"/>
    <property type="match status" value="4"/>
</dbReference>
<feature type="compositionally biased region" description="Polar residues" evidence="6">
    <location>
        <begin position="822"/>
        <end position="841"/>
    </location>
</feature>
<dbReference type="PRINTS" id="PR00260">
    <property type="entry name" value="CHEMTRNSDUCR"/>
</dbReference>
<dbReference type="InterPro" id="IPR012292">
    <property type="entry name" value="Globin/Proto"/>
</dbReference>
<comment type="similarity">
    <text evidence="4">Belongs to the methyl-accepting chemotaxis (MCP) protein family.</text>
</comment>
<evidence type="ECO:0000256" key="4">
    <source>
        <dbReference type="ARBA" id="ARBA00029447"/>
    </source>
</evidence>
<dbReference type="InterPro" id="IPR000971">
    <property type="entry name" value="Globin"/>
</dbReference>
<feature type="compositionally biased region" description="Low complexity" evidence="6">
    <location>
        <begin position="809"/>
        <end position="821"/>
    </location>
</feature>
<dbReference type="PROSITE" id="PS01033">
    <property type="entry name" value="GLOBIN"/>
    <property type="match status" value="1"/>
</dbReference>
<dbReference type="CDD" id="cd11386">
    <property type="entry name" value="MCP_signal"/>
    <property type="match status" value="1"/>
</dbReference>
<evidence type="ECO:0000259" key="8">
    <source>
        <dbReference type="PROSITE" id="PS50111"/>
    </source>
</evidence>
<dbReference type="InterPro" id="IPR051310">
    <property type="entry name" value="MCP_chemotaxis"/>
</dbReference>
<feature type="compositionally biased region" description="Polar residues" evidence="6">
    <location>
        <begin position="44"/>
        <end position="53"/>
    </location>
</feature>
<proteinExistence type="inferred from homology"/>
<evidence type="ECO:0000256" key="1">
    <source>
        <dbReference type="ARBA" id="ARBA00004370"/>
    </source>
</evidence>
<evidence type="ECO:0000256" key="2">
    <source>
        <dbReference type="ARBA" id="ARBA00022481"/>
    </source>
</evidence>
<evidence type="ECO:0000256" key="3">
    <source>
        <dbReference type="ARBA" id="ARBA00023224"/>
    </source>
</evidence>
<dbReference type="RefSeq" id="WP_084198755.1">
    <property type="nucleotide sequence ID" value="NZ_BMYL01000002.1"/>
</dbReference>
<dbReference type="AlphaFoldDB" id="A0AAP8ME39"/>
<dbReference type="Pfam" id="PF00042">
    <property type="entry name" value="Globin"/>
    <property type="match status" value="1"/>
</dbReference>
<feature type="region of interest" description="Disordered" evidence="6">
    <location>
        <begin position="809"/>
        <end position="841"/>
    </location>
</feature>
<dbReference type="Pfam" id="PF18947">
    <property type="entry name" value="HAMP_2"/>
    <property type="match status" value="1"/>
</dbReference>
<feature type="region of interest" description="Disordered" evidence="6">
    <location>
        <begin position="1"/>
        <end position="55"/>
    </location>
</feature>
<dbReference type="InterPro" id="IPR000014">
    <property type="entry name" value="PAS"/>
</dbReference>
<dbReference type="SUPFAM" id="SSF58104">
    <property type="entry name" value="Methyl-accepting chemotaxis protein (MCP) signaling domain"/>
    <property type="match status" value="1"/>
</dbReference>
<sequence length="1092" mass="119352">MSRSSTKKVGDDPLEWLQKSAKQGGGRKPVGRGDSRKKPAAKRLSTSVTQQPSVPDPAALVEASFKQVASRGEEIVSIFYERLFDRYPQVELLFEGVDQQEQKTKLLAALSTMVASLRNPEKLAPILAEMGSRHQEYGAEVEHYGAVAETLVEVLADVSGEEWNKDINHAWKFTLSSVAQMMLVGYESEKDEDMASSSVAALAVPEEYEHTAEELSRMRSAVDGAMTAIMMVDRDFVVTYANQATLDLLSKHCDTLASVYPGFSPDALIGTCIDSFHKRPEHQRALLADPANLPWRTDISIGPLKFALNVTAIVDERGDYLGNNLEWSDVTALREKELQTARLNSSIDGAMTAIMMIDRDFTVTYANEATLQLLRDNQATLSSIYPGFNPDKLIGSCIDGFHKNPEHQRNILSDPANLPWRTDIEVADLKFSLNVTAIVDAQGNYLGNTLEWSDVTTLRQQELQTARLNSSIDGAMTAIMMIDRDFIVTYANDATLQLLRNNQETLSSIYPGFNPDKLIGACIDGFHKKPEHQRNILSDPSNLPWRTDIEVGHLKFSLNVTAIVDGDGNYLGNTLEWADVTELRKKEMENARLQSAIAGATTRLMLCDENLDIIYCNPAVMDMFQNRSSEMREVFPGFDASKLIGESIDQFHKNPAHQRRLLQDKNMLPASAKIHVLDLVFQVNATMIEGANGEYLGNIVEWVDMTEQHNAETELSALVSAASEGDFSISMDVERYQGFYRDLGTTINGIMVGLKDLSEVLASLSQGDLTCGMNGQYDGLFAKFKEDVNGTVDVLRDMVNQILTSSTNISSSSSEISEGNSDLLQRTESQASSLEETASSMEEMTAAVKSSADNARQANQLAASAREQAETGGQVVSRAVDAMSEINKSSNQIAEIISVIDEIAFQTNLLALNAAVEAARAGEQGRGFAVVAAEVRNLAQRSAEAAKEIKALIKDSVAKVDDGSRLVGESGNTLTEIVTAVKKVSDIIAEIAAAAQEQSLGIDQVNTAVSQLDEVTQKNAAMVEEAAAASESMDEQSNGLIQLMEFFNIGENDSSPAAPARGGRAQSQGRPPRAAAPRRKVSKSESDEWEEF</sequence>
<keyword evidence="3 5" id="KW-0807">Transducer</keyword>
<dbReference type="Gene3D" id="1.10.287.950">
    <property type="entry name" value="Methyl-accepting chemotaxis protein"/>
    <property type="match status" value="1"/>
</dbReference>
<dbReference type="PANTHER" id="PTHR43531:SF14">
    <property type="entry name" value="METHYL-ACCEPTING CHEMOTAXIS PROTEIN I-RELATED"/>
    <property type="match status" value="1"/>
</dbReference>
<dbReference type="SUPFAM" id="SSF46458">
    <property type="entry name" value="Globin-like"/>
    <property type="match status" value="1"/>
</dbReference>
<reference evidence="9 10" key="1">
    <citation type="submission" date="2018-01" db="EMBL/GenBank/DDBJ databases">
        <title>The draft genome sequence of Halioglobus japonicus S1-36.</title>
        <authorList>
            <person name="Du Z.-J."/>
            <person name="Shi M.-J."/>
        </authorList>
    </citation>
    <scope>NUCLEOTIDE SEQUENCE [LARGE SCALE GENOMIC DNA]</scope>
    <source>
        <strain evidence="9 10">S1-36</strain>
    </source>
</reference>
<evidence type="ECO:0000256" key="6">
    <source>
        <dbReference type="SAM" id="MobiDB-lite"/>
    </source>
</evidence>
<comment type="caution">
    <text evidence="9">The sequence shown here is derived from an EMBL/GenBank/DDBJ whole genome shotgun (WGS) entry which is preliminary data.</text>
</comment>
<evidence type="ECO:0000259" key="7">
    <source>
        <dbReference type="PROSITE" id="PS01033"/>
    </source>
</evidence>
<dbReference type="InterPro" id="IPR035965">
    <property type="entry name" value="PAS-like_dom_sf"/>
</dbReference>
<dbReference type="GO" id="GO:0020037">
    <property type="term" value="F:heme binding"/>
    <property type="evidence" value="ECO:0007669"/>
    <property type="project" value="InterPro"/>
</dbReference>
<feature type="region of interest" description="Disordered" evidence="6">
    <location>
        <begin position="1051"/>
        <end position="1092"/>
    </location>
</feature>
<evidence type="ECO:0000313" key="9">
    <source>
        <dbReference type="EMBL" id="PLW86112.1"/>
    </source>
</evidence>
<dbReference type="Gene3D" id="1.10.490.10">
    <property type="entry name" value="Globins"/>
    <property type="match status" value="1"/>
</dbReference>
<gene>
    <name evidence="9" type="ORF">C0029_06590</name>
</gene>
<dbReference type="SUPFAM" id="SSF55785">
    <property type="entry name" value="PYP-like sensor domain (PAS domain)"/>
    <property type="match status" value="1"/>
</dbReference>
<dbReference type="GO" id="GO:0006935">
    <property type="term" value="P:chemotaxis"/>
    <property type="evidence" value="ECO:0007669"/>
    <property type="project" value="InterPro"/>
</dbReference>
<accession>A0AAP8ME39</accession>
<dbReference type="PROSITE" id="PS50111">
    <property type="entry name" value="CHEMOTAXIS_TRANSDUC_2"/>
    <property type="match status" value="1"/>
</dbReference>
<dbReference type="Pfam" id="PF13188">
    <property type="entry name" value="PAS_8"/>
    <property type="match status" value="4"/>
</dbReference>
<evidence type="ECO:0000313" key="10">
    <source>
        <dbReference type="Proteomes" id="UP000235162"/>
    </source>
</evidence>
<dbReference type="GO" id="GO:0004888">
    <property type="term" value="F:transmembrane signaling receptor activity"/>
    <property type="evidence" value="ECO:0007669"/>
    <property type="project" value="InterPro"/>
</dbReference>
<dbReference type="Pfam" id="PF00015">
    <property type="entry name" value="MCPsignal"/>
    <property type="match status" value="1"/>
</dbReference>
<evidence type="ECO:0000256" key="5">
    <source>
        <dbReference type="PROSITE-ProRule" id="PRU00284"/>
    </source>
</evidence>
<organism evidence="9 10">
    <name type="scientific">Halioglobus japonicus</name>
    <dbReference type="NCBI Taxonomy" id="930805"/>
    <lineage>
        <taxon>Bacteria</taxon>
        <taxon>Pseudomonadati</taxon>
        <taxon>Pseudomonadota</taxon>
        <taxon>Gammaproteobacteria</taxon>
        <taxon>Cellvibrionales</taxon>
        <taxon>Halieaceae</taxon>
        <taxon>Halioglobus</taxon>
    </lineage>
</organism>